<gene>
    <name evidence="9" type="ORF">TQ39_03900</name>
</gene>
<dbReference type="EC" id="3.2.1.22" evidence="2"/>
<dbReference type="FunFam" id="3.20.20.70:FF:000118">
    <property type="entry name" value="Alpha-galactosidase"/>
    <property type="match status" value="1"/>
</dbReference>
<evidence type="ECO:0000256" key="2">
    <source>
        <dbReference type="ARBA" id="ARBA00012755"/>
    </source>
</evidence>
<dbReference type="InterPro" id="IPR017853">
    <property type="entry name" value="GH"/>
</dbReference>
<feature type="domain" description="Glycosyl hydrolase family 36 N-terminal" evidence="8">
    <location>
        <begin position="25"/>
        <end position="278"/>
    </location>
</feature>
<dbReference type="EMBL" id="JXXK01000003">
    <property type="protein sequence ID" value="KJF40963.1"/>
    <property type="molecule type" value="Genomic_DNA"/>
</dbReference>
<name>A0A0D8J588_9FIRM</name>
<dbReference type="Pfam" id="PF16874">
    <property type="entry name" value="Glyco_hydro_36C"/>
    <property type="match status" value="1"/>
</dbReference>
<comment type="catalytic activity">
    <reaction evidence="1">
        <text>Hydrolysis of terminal, non-reducing alpha-D-galactose residues in alpha-D-galactosides, including galactose oligosaccharides, galactomannans and galactolipids.</text>
        <dbReference type="EC" id="3.2.1.22"/>
    </reaction>
</comment>
<dbReference type="AlphaFoldDB" id="A0A0D8J588"/>
<feature type="binding site" evidence="6">
    <location>
        <position position="517"/>
    </location>
    <ligand>
        <name>substrate</name>
    </ligand>
</feature>
<feature type="binding site" evidence="6">
    <location>
        <begin position="469"/>
        <end position="473"/>
    </location>
    <ligand>
        <name>substrate</name>
    </ligand>
</feature>
<proteinExistence type="predicted"/>
<feature type="active site" description="Proton donor" evidence="5">
    <location>
        <position position="539"/>
    </location>
</feature>
<reference evidence="9" key="1">
    <citation type="submission" date="2015-02" db="EMBL/GenBank/DDBJ databases">
        <title>A novel member of the family Ruminococcaceae isolated from human feces.</title>
        <authorList>
            <person name="Shkoporov A.N."/>
            <person name="Chaplin A.V."/>
            <person name="Motuzova O.V."/>
            <person name="Kafarskaia L.I."/>
            <person name="Khokhlova E.V."/>
            <person name="Efimov B.A."/>
        </authorList>
    </citation>
    <scope>NUCLEOTIDE SEQUENCE [LARGE SCALE GENOMIC DNA]</scope>
    <source>
        <strain evidence="9">585-1</strain>
    </source>
</reference>
<dbReference type="GO" id="GO:0016052">
    <property type="term" value="P:carbohydrate catabolic process"/>
    <property type="evidence" value="ECO:0007669"/>
    <property type="project" value="InterPro"/>
</dbReference>
<evidence type="ECO:0000256" key="3">
    <source>
        <dbReference type="ARBA" id="ARBA00022801"/>
    </source>
</evidence>
<dbReference type="InterPro" id="IPR031704">
    <property type="entry name" value="Glyco_hydro_36_N"/>
</dbReference>
<organism evidence="9 10">
    <name type="scientific">Ruthenibacterium lactatiformans</name>
    <dbReference type="NCBI Taxonomy" id="1550024"/>
    <lineage>
        <taxon>Bacteria</taxon>
        <taxon>Bacillati</taxon>
        <taxon>Bacillota</taxon>
        <taxon>Clostridia</taxon>
        <taxon>Eubacteriales</taxon>
        <taxon>Oscillospiraceae</taxon>
        <taxon>Ruthenibacterium</taxon>
    </lineage>
</organism>
<dbReference type="SUPFAM" id="SSF51445">
    <property type="entry name" value="(Trans)glycosidases"/>
    <property type="match status" value="1"/>
</dbReference>
<feature type="binding site" evidence="6">
    <location>
        <position position="539"/>
    </location>
    <ligand>
        <name>substrate</name>
    </ligand>
</feature>
<feature type="active site" description="Nucleophile" evidence="5">
    <location>
        <position position="471"/>
    </location>
</feature>
<evidence type="ECO:0000256" key="1">
    <source>
        <dbReference type="ARBA" id="ARBA00001255"/>
    </source>
</evidence>
<accession>A0A0D8J588</accession>
<dbReference type="Pfam" id="PF02065">
    <property type="entry name" value="Melibiase"/>
    <property type="match status" value="1"/>
</dbReference>
<dbReference type="InterPro" id="IPR038417">
    <property type="entry name" value="Alpga-gal_N_sf"/>
</dbReference>
<dbReference type="RefSeq" id="WP_050004631.1">
    <property type="nucleotide sequence ID" value="NZ_CAUBPW010000008.1"/>
</dbReference>
<comment type="caution">
    <text evidence="9">The sequence shown here is derived from an EMBL/GenBank/DDBJ whole genome shotgun (WGS) entry which is preliminary data.</text>
</comment>
<feature type="binding site" evidence="6">
    <location>
        <begin position="359"/>
        <end position="360"/>
    </location>
    <ligand>
        <name>substrate</name>
    </ligand>
</feature>
<dbReference type="Gene3D" id="2.60.40.1180">
    <property type="entry name" value="Golgi alpha-mannosidase II"/>
    <property type="match status" value="1"/>
</dbReference>
<dbReference type="PANTHER" id="PTHR43053:SF3">
    <property type="entry name" value="ALPHA-GALACTOSIDASE C-RELATED"/>
    <property type="match status" value="1"/>
</dbReference>
<dbReference type="PIRSF" id="PIRSF005536">
    <property type="entry name" value="Agal"/>
    <property type="match status" value="1"/>
</dbReference>
<keyword evidence="10" id="KW-1185">Reference proteome</keyword>
<evidence type="ECO:0000313" key="10">
    <source>
        <dbReference type="Proteomes" id="UP000032483"/>
    </source>
</evidence>
<feature type="binding site" evidence="6">
    <location>
        <position position="192"/>
    </location>
    <ligand>
        <name>substrate</name>
    </ligand>
</feature>
<evidence type="ECO:0000256" key="5">
    <source>
        <dbReference type="PIRSR" id="PIRSR005536-1"/>
    </source>
</evidence>
<evidence type="ECO:0000256" key="4">
    <source>
        <dbReference type="ARBA" id="ARBA00023295"/>
    </source>
</evidence>
<protein>
    <recommendedName>
        <fullName evidence="2">alpha-galactosidase</fullName>
        <ecNumber evidence="2">3.2.1.22</ecNumber>
    </recommendedName>
</protein>
<evidence type="ECO:0000259" key="7">
    <source>
        <dbReference type="Pfam" id="PF16874"/>
    </source>
</evidence>
<dbReference type="InterPro" id="IPR013780">
    <property type="entry name" value="Glyco_hydro_b"/>
</dbReference>
<evidence type="ECO:0000256" key="6">
    <source>
        <dbReference type="PIRSR" id="PIRSR005536-2"/>
    </source>
</evidence>
<dbReference type="InterPro" id="IPR013785">
    <property type="entry name" value="Aldolase_TIM"/>
</dbReference>
<dbReference type="GO" id="GO:0004557">
    <property type="term" value="F:alpha-galactosidase activity"/>
    <property type="evidence" value="ECO:0007669"/>
    <property type="project" value="UniProtKB-EC"/>
</dbReference>
<dbReference type="Proteomes" id="UP000032483">
    <property type="component" value="Unassembled WGS sequence"/>
</dbReference>
<dbReference type="Gene3D" id="2.70.98.60">
    <property type="entry name" value="alpha-galactosidase from lactobacil brevis"/>
    <property type="match status" value="1"/>
</dbReference>
<evidence type="ECO:0000259" key="8">
    <source>
        <dbReference type="Pfam" id="PF16875"/>
    </source>
</evidence>
<feature type="binding site" evidence="6">
    <location>
        <position position="436"/>
    </location>
    <ligand>
        <name>substrate</name>
    </ligand>
</feature>
<sequence>MITVNGDWFALETANTGYYLGVRGGLVENLHYGARVRVENSVPLREKTDIGYGGDVVYRAESAPLSLEHLCLELSPLQKGDYRAQSLSLVMPGGARTADFSFVCARRLEGSVPPEGMPAARGGAETLALDFSTPEGVAVTLFYTVYPDCDVITRRLCIKNGADAPVTLEKALSYQLDLPGCDYVLSTFPGAWARERHEACVPLTPGAHVFGSTTGASSAFCNPFFMLCAPDATEFNGDAYGFNLVYSGSHMGCVEVSPWGKTRVAAGIQPEGFAWTLAPGERFETPEAVLTFSRAGKNGMSANLHAFVQEHIVRGKWAKKDRPVLLNNWEATYFDFNERKLLSLAKDAAKLGAELFVLDDGWFGARDNDAKGLGDYTVNRKKLPGGLAGLAEKVHALGLLFGLWFEPEMVNADSGLFRAHPDWIVQTPGNVPATGRNQYVLDLCRAEVQDYIIANVNATLASAPIDYVKWDMNRHISDNYSPALAEQGRFSHSYILGLYRVLQSIVEQNPDALFEGCSSGGNRFDLGILCYMPQIWTSDDTDAYERQLIQAGTSYGYPPSVMGCHVSASPNHQTARTSPIESRFNVAAFGVLGYELDLGRLTPAEQKAVAAQIAYYKAHRRLFQYGRFLRLCPPFGKNKCEWMMLAPDGSEAVVGEYLRLLRPNAEKPPLRLAGLAQDALYELEVRPQVVDVRTFGSLINQILPVKVNAGGHLMHAVADRYMMPCETERYAAYGDLLMYAGIRQKQAFTGTGYNENVRLMPDFSSRVYYLRRVDAALRTNGEEGAL</sequence>
<dbReference type="PATRIC" id="fig|1550024.3.peg.873"/>
<dbReference type="GeneID" id="42855778"/>
<evidence type="ECO:0000313" key="9">
    <source>
        <dbReference type="EMBL" id="KJF40963.1"/>
    </source>
</evidence>
<keyword evidence="4" id="KW-0326">Glycosidase</keyword>
<dbReference type="PANTHER" id="PTHR43053">
    <property type="entry name" value="GLYCOSIDASE FAMILY 31"/>
    <property type="match status" value="1"/>
</dbReference>
<dbReference type="Gene3D" id="3.20.20.70">
    <property type="entry name" value="Aldolase class I"/>
    <property type="match status" value="1"/>
</dbReference>
<dbReference type="InterPro" id="IPR002252">
    <property type="entry name" value="Glyco_hydro_36"/>
</dbReference>
<feature type="domain" description="Glycosyl hydrolase family 36 C-terminal" evidence="7">
    <location>
        <begin position="640"/>
        <end position="770"/>
    </location>
</feature>
<dbReference type="Pfam" id="PF16875">
    <property type="entry name" value="Glyco_hydro_36N"/>
    <property type="match status" value="1"/>
</dbReference>
<dbReference type="PRINTS" id="PR00743">
    <property type="entry name" value="GLHYDRLASE36"/>
</dbReference>
<dbReference type="CDD" id="cd14791">
    <property type="entry name" value="GH36"/>
    <property type="match status" value="1"/>
</dbReference>
<dbReference type="InterPro" id="IPR050985">
    <property type="entry name" value="Alpha-glycosidase_related"/>
</dbReference>
<keyword evidence="3" id="KW-0378">Hydrolase</keyword>
<dbReference type="InterPro" id="IPR031705">
    <property type="entry name" value="Glyco_hydro_36_C"/>
</dbReference>